<dbReference type="PANTHER" id="PTHR10279">
    <property type="entry name" value="ORNITHINE DECARBOXYLASE ANTIZYME"/>
    <property type="match status" value="1"/>
</dbReference>
<evidence type="ECO:0000256" key="5">
    <source>
        <dbReference type="ARBA" id="ARBA00022758"/>
    </source>
</evidence>
<name>A0A9P8A4R3_MORAP</name>
<evidence type="ECO:0000256" key="2">
    <source>
        <dbReference type="ARBA" id="ARBA00008796"/>
    </source>
</evidence>
<evidence type="ECO:0000256" key="1">
    <source>
        <dbReference type="ARBA" id="ARBA00002307"/>
    </source>
</evidence>
<reference evidence="7" key="1">
    <citation type="submission" date="2021-07" db="EMBL/GenBank/DDBJ databases">
        <title>Draft genome of Mortierella alpina, strain LL118, isolated from an aspen leaf litter sample.</title>
        <authorList>
            <person name="Yang S."/>
            <person name="Vinatzer B.A."/>
        </authorList>
    </citation>
    <scope>NUCLEOTIDE SEQUENCE</scope>
    <source>
        <strain evidence="7">LL118</strain>
    </source>
</reference>
<sequence>MRQVTCDRPGLVFFLNSLFFFRWFSLFISHTPTSCPKAQLSIFFDQIPFNHPTDTPSSHSFTTSQRRQQTQMAGLKQFSNSSNNSSTLLAMNVPLDNFASSPISRVQESNILAVCIADEASRGTNCYVYSTCLSGSRACELRRQAGVSEVETSSFVTEMKKSRASSHDDAVHPTKTIMNRLDKPEKELKDVKIDATLMITSNDQNMNTWFGFVSEGALFLKGNGWDSTDIRESVVAALDLAEEQLGCQALYLCLEKSNPNLANLVRTLMYAGFEMVHPSVLPDADPKYLVLGMDI</sequence>
<comment type="function">
    <text evidence="1">Ornithine decarboxylase (ODC) antizyme protein that negatively regulates ODC activity and intracellular polyamine biosynthesis in response to increased intracellular polyamine levels. Binds to ODC monomers, inhibiting the assembly of the functional ODC homodimer, and targets the monomers for ubiquitin-independent proteolytic destruction by the 26S proteasome.</text>
</comment>
<protein>
    <recommendedName>
        <fullName evidence="4">Ornithine decarboxylase antizyme</fullName>
    </recommendedName>
</protein>
<dbReference type="EMBL" id="JAIFTL010000132">
    <property type="protein sequence ID" value="KAG9322726.1"/>
    <property type="molecule type" value="Genomic_DNA"/>
</dbReference>
<comment type="similarity">
    <text evidence="2">Belongs to the ODC antizyme family.</text>
</comment>
<dbReference type="GO" id="GO:0045732">
    <property type="term" value="P:positive regulation of protein catabolic process"/>
    <property type="evidence" value="ECO:0007669"/>
    <property type="project" value="TreeGrafter"/>
</dbReference>
<dbReference type="Gene3D" id="3.40.630.60">
    <property type="match status" value="1"/>
</dbReference>
<keyword evidence="6" id="KW-0812">Transmembrane</keyword>
<keyword evidence="6" id="KW-1133">Transmembrane helix</keyword>
<feature type="transmembrane region" description="Helical" evidence="6">
    <location>
        <begin position="12"/>
        <end position="30"/>
    </location>
</feature>
<dbReference type="Proteomes" id="UP000717515">
    <property type="component" value="Unassembled WGS sequence"/>
</dbReference>
<evidence type="ECO:0000256" key="6">
    <source>
        <dbReference type="SAM" id="Phobius"/>
    </source>
</evidence>
<dbReference type="InterPro" id="IPR038581">
    <property type="entry name" value="ODC_AZ_sf"/>
</dbReference>
<comment type="subunit">
    <text evidence="3">Interacts with ODC and thereby sterically blocks ODC homodimerization.</text>
</comment>
<dbReference type="GO" id="GO:0005634">
    <property type="term" value="C:nucleus"/>
    <property type="evidence" value="ECO:0007669"/>
    <property type="project" value="TreeGrafter"/>
</dbReference>
<comment type="caution">
    <text evidence="7">The sequence shown here is derived from an EMBL/GenBank/DDBJ whole genome shotgun (WGS) entry which is preliminary data.</text>
</comment>
<dbReference type="GO" id="GO:0008073">
    <property type="term" value="F:ornithine decarboxylase inhibitor activity"/>
    <property type="evidence" value="ECO:0007669"/>
    <property type="project" value="InterPro"/>
</dbReference>
<evidence type="ECO:0000256" key="3">
    <source>
        <dbReference type="ARBA" id="ARBA00011486"/>
    </source>
</evidence>
<organism evidence="7 8">
    <name type="scientific">Mortierella alpina</name>
    <name type="common">Oleaginous fungus</name>
    <name type="synonym">Mortierella renispora</name>
    <dbReference type="NCBI Taxonomy" id="64518"/>
    <lineage>
        <taxon>Eukaryota</taxon>
        <taxon>Fungi</taxon>
        <taxon>Fungi incertae sedis</taxon>
        <taxon>Mucoromycota</taxon>
        <taxon>Mortierellomycotina</taxon>
        <taxon>Mortierellomycetes</taxon>
        <taxon>Mortierellales</taxon>
        <taxon>Mortierellaceae</taxon>
        <taxon>Mortierella</taxon>
    </lineage>
</organism>
<proteinExistence type="inferred from homology"/>
<dbReference type="GO" id="GO:0005737">
    <property type="term" value="C:cytoplasm"/>
    <property type="evidence" value="ECO:0007669"/>
    <property type="project" value="TreeGrafter"/>
</dbReference>
<evidence type="ECO:0000256" key="4">
    <source>
        <dbReference type="ARBA" id="ARBA00017712"/>
    </source>
</evidence>
<dbReference type="Pfam" id="PF02100">
    <property type="entry name" value="ODC_AZ"/>
    <property type="match status" value="1"/>
</dbReference>
<dbReference type="PANTHER" id="PTHR10279:SF10">
    <property type="entry name" value="ORNITHINE DECARBOXYLASE ANTIZYME"/>
    <property type="match status" value="1"/>
</dbReference>
<dbReference type="AlphaFoldDB" id="A0A9P8A4R3"/>
<keyword evidence="6" id="KW-0472">Membrane</keyword>
<accession>A0A9P8A4R3</accession>
<dbReference type="GO" id="GO:0075523">
    <property type="term" value="P:viral translational frameshifting"/>
    <property type="evidence" value="ECO:0007669"/>
    <property type="project" value="UniProtKB-KW"/>
</dbReference>
<dbReference type="SUPFAM" id="SSF55729">
    <property type="entry name" value="Acyl-CoA N-acyltransferases (Nat)"/>
    <property type="match status" value="1"/>
</dbReference>
<evidence type="ECO:0000313" key="8">
    <source>
        <dbReference type="Proteomes" id="UP000717515"/>
    </source>
</evidence>
<dbReference type="InterPro" id="IPR002993">
    <property type="entry name" value="ODC_AZ"/>
</dbReference>
<dbReference type="InterPro" id="IPR016181">
    <property type="entry name" value="Acyl_CoA_acyltransferase"/>
</dbReference>
<gene>
    <name evidence="7" type="ORF">KVV02_005414</name>
</gene>
<evidence type="ECO:0000313" key="7">
    <source>
        <dbReference type="EMBL" id="KAG9322726.1"/>
    </source>
</evidence>
<keyword evidence="5" id="KW-0688">Ribosomal frameshifting</keyword>